<gene>
    <name evidence="2" type="ORF">IV500_09350</name>
</gene>
<dbReference type="Gene3D" id="1.20.120.450">
    <property type="entry name" value="dinb family like domain"/>
    <property type="match status" value="1"/>
</dbReference>
<comment type="caution">
    <text evidence="2">The sequence shown here is derived from an EMBL/GenBank/DDBJ whole genome shotgun (WGS) entry which is preliminary data.</text>
</comment>
<evidence type="ECO:0000259" key="1">
    <source>
        <dbReference type="Pfam" id="PF11716"/>
    </source>
</evidence>
<dbReference type="SUPFAM" id="SSF109854">
    <property type="entry name" value="DinB/YfiT-like putative metalloenzymes"/>
    <property type="match status" value="1"/>
</dbReference>
<dbReference type="Proteomes" id="UP000655366">
    <property type="component" value="Unassembled WGS sequence"/>
</dbReference>
<dbReference type="InterPro" id="IPR034660">
    <property type="entry name" value="DinB/YfiT-like"/>
</dbReference>
<evidence type="ECO:0000313" key="3">
    <source>
        <dbReference type="Proteomes" id="UP000655366"/>
    </source>
</evidence>
<keyword evidence="3" id="KW-1185">Reference proteome</keyword>
<dbReference type="Pfam" id="PF11716">
    <property type="entry name" value="MDMPI_N"/>
    <property type="match status" value="1"/>
</dbReference>
<dbReference type="InterPro" id="IPR024344">
    <property type="entry name" value="MDMPI_metal-binding"/>
</dbReference>
<protein>
    <submittedName>
        <fullName evidence="2">TIGR03085 family protein</fullName>
    </submittedName>
</protein>
<dbReference type="NCBIfam" id="TIGR03085">
    <property type="entry name" value="TIGR03085 family metal-binding protein"/>
    <property type="match status" value="1"/>
</dbReference>
<dbReference type="EMBL" id="JADNYM010000010">
    <property type="protein sequence ID" value="MBG0739589.1"/>
    <property type="molecule type" value="Genomic_DNA"/>
</dbReference>
<dbReference type="InterPro" id="IPR017519">
    <property type="entry name" value="CHP03085"/>
</dbReference>
<reference evidence="2 3" key="1">
    <citation type="submission" date="2020-11" db="EMBL/GenBank/DDBJ databases">
        <title>Arthrobacter antarcticus sp. nov., isolated from Antarctic Soil.</title>
        <authorList>
            <person name="Li J."/>
        </authorList>
    </citation>
    <scope>NUCLEOTIDE SEQUENCE [LARGE SCALE GENOMIC DNA]</scope>
    <source>
        <strain evidence="2 3">Z1-20</strain>
    </source>
</reference>
<organism evidence="2 3">
    <name type="scientific">Arthrobacter terrae</name>
    <dbReference type="NCBI Taxonomy" id="2935737"/>
    <lineage>
        <taxon>Bacteria</taxon>
        <taxon>Bacillati</taxon>
        <taxon>Actinomycetota</taxon>
        <taxon>Actinomycetes</taxon>
        <taxon>Micrococcales</taxon>
        <taxon>Micrococcaceae</taxon>
        <taxon>Arthrobacter</taxon>
    </lineage>
</organism>
<dbReference type="NCBIfam" id="TIGR03083">
    <property type="entry name" value="maleylpyruvate isomerase family mycothiol-dependent enzyme"/>
    <property type="match status" value="1"/>
</dbReference>
<evidence type="ECO:0000313" key="2">
    <source>
        <dbReference type="EMBL" id="MBG0739589.1"/>
    </source>
</evidence>
<dbReference type="RefSeq" id="WP_196396535.1">
    <property type="nucleotide sequence ID" value="NZ_JADNYM010000010.1"/>
</dbReference>
<dbReference type="AlphaFoldDB" id="A0A931G7R9"/>
<feature type="domain" description="Mycothiol-dependent maleylpyruvate isomerase metal-binding" evidence="1">
    <location>
        <begin position="10"/>
        <end position="48"/>
    </location>
</feature>
<accession>A0A931G7R9</accession>
<sequence length="212" mass="22754">MAWAGIEKSTLVATLRAADPGAPTLCAGWTVRHLLAHLVLREQAPFQAAGDLLRHPAPGQERNMGQLVSSAQSTDGYAALIQRFWDGPSRLSPFSWLGDTISLVEYVVHHEDIRRVGPGPAAPRDLPAPEQDAIWQRVKIMAGMGYRRSPVGVELALPDGRGRRVHSGPGAVLITGEPAELALHALGRRSVANVKVTGTPESLEQFEAWAAG</sequence>
<dbReference type="GO" id="GO:0046872">
    <property type="term" value="F:metal ion binding"/>
    <property type="evidence" value="ECO:0007669"/>
    <property type="project" value="InterPro"/>
</dbReference>
<name>A0A931G7R9_9MICC</name>
<proteinExistence type="predicted"/>
<dbReference type="InterPro" id="IPR017517">
    <property type="entry name" value="Maleyloyr_isom"/>
</dbReference>